<evidence type="ECO:0000256" key="1">
    <source>
        <dbReference type="SAM" id="MobiDB-lite"/>
    </source>
</evidence>
<dbReference type="EMBL" id="MU859285">
    <property type="protein sequence ID" value="KAK3948105.1"/>
    <property type="molecule type" value="Genomic_DNA"/>
</dbReference>
<evidence type="ECO:0000313" key="4">
    <source>
        <dbReference type="Proteomes" id="UP001303222"/>
    </source>
</evidence>
<dbReference type="AlphaFoldDB" id="A0AAN6NM28"/>
<keyword evidence="4" id="KW-1185">Reference proteome</keyword>
<evidence type="ECO:0000259" key="2">
    <source>
        <dbReference type="PROSITE" id="PS51340"/>
    </source>
</evidence>
<dbReference type="PROSITE" id="PS51340">
    <property type="entry name" value="MOSC"/>
    <property type="match status" value="1"/>
</dbReference>
<dbReference type="Pfam" id="PF03473">
    <property type="entry name" value="MOSC"/>
    <property type="match status" value="1"/>
</dbReference>
<feature type="compositionally biased region" description="Low complexity" evidence="1">
    <location>
        <begin position="29"/>
        <end position="55"/>
    </location>
</feature>
<dbReference type="InterPro" id="IPR005302">
    <property type="entry name" value="MoCF_Sase_C"/>
</dbReference>
<accession>A0AAN6NM28</accession>
<feature type="domain" description="MOSC" evidence="2">
    <location>
        <begin position="1"/>
        <end position="134"/>
    </location>
</feature>
<dbReference type="GO" id="GO:0003824">
    <property type="term" value="F:catalytic activity"/>
    <property type="evidence" value="ECO:0007669"/>
    <property type="project" value="InterPro"/>
</dbReference>
<evidence type="ECO:0000313" key="3">
    <source>
        <dbReference type="EMBL" id="KAK3948105.1"/>
    </source>
</evidence>
<feature type="region of interest" description="Disordered" evidence="1">
    <location>
        <begin position="129"/>
        <end position="151"/>
    </location>
</feature>
<dbReference type="GO" id="GO:0030170">
    <property type="term" value="F:pyridoxal phosphate binding"/>
    <property type="evidence" value="ECO:0007669"/>
    <property type="project" value="InterPro"/>
</dbReference>
<protein>
    <recommendedName>
        <fullName evidence="2">MOSC domain-containing protein</fullName>
    </recommendedName>
</protein>
<organism evidence="3 4">
    <name type="scientific">Pseudoneurospora amorphoporcata</name>
    <dbReference type="NCBI Taxonomy" id="241081"/>
    <lineage>
        <taxon>Eukaryota</taxon>
        <taxon>Fungi</taxon>
        <taxon>Dikarya</taxon>
        <taxon>Ascomycota</taxon>
        <taxon>Pezizomycotina</taxon>
        <taxon>Sordariomycetes</taxon>
        <taxon>Sordariomycetidae</taxon>
        <taxon>Sordariales</taxon>
        <taxon>Sordariaceae</taxon>
        <taxon>Pseudoneurospora</taxon>
    </lineage>
</organism>
<feature type="region of interest" description="Disordered" evidence="1">
    <location>
        <begin position="29"/>
        <end position="63"/>
    </location>
</feature>
<reference evidence="3" key="2">
    <citation type="submission" date="2023-06" db="EMBL/GenBank/DDBJ databases">
        <authorList>
            <consortium name="Lawrence Berkeley National Laboratory"/>
            <person name="Mondo S.J."/>
            <person name="Hensen N."/>
            <person name="Bonometti L."/>
            <person name="Westerberg I."/>
            <person name="Brannstrom I.O."/>
            <person name="Guillou S."/>
            <person name="Cros-Aarteil S."/>
            <person name="Calhoun S."/>
            <person name="Haridas S."/>
            <person name="Kuo A."/>
            <person name="Pangilinan J."/>
            <person name="Riley R."/>
            <person name="Labutti K."/>
            <person name="Andreopoulos B."/>
            <person name="Lipzen A."/>
            <person name="Chen C."/>
            <person name="Yanf M."/>
            <person name="Daum C."/>
            <person name="Ng V."/>
            <person name="Clum A."/>
            <person name="Steindorff A."/>
            <person name="Ohm R."/>
            <person name="Martin F."/>
            <person name="Silar P."/>
            <person name="Natvig D."/>
            <person name="Lalanne C."/>
            <person name="Gautier V."/>
            <person name="Ament-Velasquez S.L."/>
            <person name="Kruys A."/>
            <person name="Hutchinson M.I."/>
            <person name="Powell A.J."/>
            <person name="Barry K."/>
            <person name="Miller A.N."/>
            <person name="Grigoriev I.V."/>
            <person name="Debuchy R."/>
            <person name="Gladieux P."/>
            <person name="Thoren M.H."/>
            <person name="Johannesson H."/>
        </authorList>
    </citation>
    <scope>NUCLEOTIDE SEQUENCE</scope>
    <source>
        <strain evidence="3">CBS 626.80</strain>
    </source>
</reference>
<gene>
    <name evidence="3" type="ORF">QBC32DRAFT_352446</name>
</gene>
<proteinExistence type="predicted"/>
<name>A0AAN6NM28_9PEZI</name>
<sequence length="180" mass="20140">MRPNLVLDGQGEKAWAEDYWGELVVTSFTSPSSTSSTSNTAAPTNSTTTTTATTSNRRKTKTKLHLTGNCARCTSLNVDYDTGKPAKGEMGSVLKKLMKDRRVDPGMKWSPVFGRYAFVGESVSVSVSEGEVWEQEGEEGQEGAETWRREKEEQEVWLSMGDEVQVTRRNEERTVMDWPF</sequence>
<dbReference type="GO" id="GO:0030151">
    <property type="term" value="F:molybdenum ion binding"/>
    <property type="evidence" value="ECO:0007669"/>
    <property type="project" value="InterPro"/>
</dbReference>
<feature type="compositionally biased region" description="Acidic residues" evidence="1">
    <location>
        <begin position="131"/>
        <end position="142"/>
    </location>
</feature>
<reference evidence="3" key="1">
    <citation type="journal article" date="2023" name="Mol. Phylogenet. Evol.">
        <title>Genome-scale phylogeny and comparative genomics of the fungal order Sordariales.</title>
        <authorList>
            <person name="Hensen N."/>
            <person name="Bonometti L."/>
            <person name="Westerberg I."/>
            <person name="Brannstrom I.O."/>
            <person name="Guillou S."/>
            <person name="Cros-Aarteil S."/>
            <person name="Calhoun S."/>
            <person name="Haridas S."/>
            <person name="Kuo A."/>
            <person name="Mondo S."/>
            <person name="Pangilinan J."/>
            <person name="Riley R."/>
            <person name="LaButti K."/>
            <person name="Andreopoulos B."/>
            <person name="Lipzen A."/>
            <person name="Chen C."/>
            <person name="Yan M."/>
            <person name="Daum C."/>
            <person name="Ng V."/>
            <person name="Clum A."/>
            <person name="Steindorff A."/>
            <person name="Ohm R.A."/>
            <person name="Martin F."/>
            <person name="Silar P."/>
            <person name="Natvig D.O."/>
            <person name="Lalanne C."/>
            <person name="Gautier V."/>
            <person name="Ament-Velasquez S.L."/>
            <person name="Kruys A."/>
            <person name="Hutchinson M.I."/>
            <person name="Powell A.J."/>
            <person name="Barry K."/>
            <person name="Miller A.N."/>
            <person name="Grigoriev I.V."/>
            <person name="Debuchy R."/>
            <person name="Gladieux P."/>
            <person name="Hiltunen Thoren M."/>
            <person name="Johannesson H."/>
        </authorList>
    </citation>
    <scope>NUCLEOTIDE SEQUENCE</scope>
    <source>
        <strain evidence="3">CBS 626.80</strain>
    </source>
</reference>
<comment type="caution">
    <text evidence="3">The sequence shown here is derived from an EMBL/GenBank/DDBJ whole genome shotgun (WGS) entry which is preliminary data.</text>
</comment>
<dbReference type="Proteomes" id="UP001303222">
    <property type="component" value="Unassembled WGS sequence"/>
</dbReference>